<evidence type="ECO:0000256" key="1">
    <source>
        <dbReference type="SAM" id="MobiDB-lite"/>
    </source>
</evidence>
<name>A0A168FDA5_CORDF</name>
<proteinExistence type="predicted"/>
<reference evidence="2 3" key="1">
    <citation type="journal article" date="2016" name="Genome Biol. Evol.">
        <title>Divergent and convergent evolution of fungal pathogenicity.</title>
        <authorList>
            <person name="Shang Y."/>
            <person name="Xiao G."/>
            <person name="Zheng P."/>
            <person name="Cen K."/>
            <person name="Zhan S."/>
            <person name="Wang C."/>
        </authorList>
    </citation>
    <scope>NUCLEOTIDE SEQUENCE [LARGE SCALE GENOMIC DNA]</scope>
    <source>
        <strain evidence="2 3">RCEF 1005</strain>
    </source>
</reference>
<accession>A0A168FDA5</accession>
<dbReference type="Gene3D" id="1.10.287.1490">
    <property type="match status" value="1"/>
</dbReference>
<organism evidence="2 3">
    <name type="scientific">Akanthomyces lecanii RCEF 1005</name>
    <dbReference type="NCBI Taxonomy" id="1081108"/>
    <lineage>
        <taxon>Eukaryota</taxon>
        <taxon>Fungi</taxon>
        <taxon>Dikarya</taxon>
        <taxon>Ascomycota</taxon>
        <taxon>Pezizomycotina</taxon>
        <taxon>Sordariomycetes</taxon>
        <taxon>Hypocreomycetidae</taxon>
        <taxon>Hypocreales</taxon>
        <taxon>Cordycipitaceae</taxon>
        <taxon>Akanthomyces</taxon>
        <taxon>Cordyceps confragosa</taxon>
    </lineage>
</organism>
<sequence length="226" mass="25276">MATQSLGEEPGSGRQAPTLPKGEELVTELILLLRPFCEGESGKSLQSMIQGHDTLLQELSDVRTSYNTNLRTLTQQQVDWDTERSSLQEAVKAERARLEQSLSDQKDASAKLDTERGNADGLRRQIQDNERTIKALIDAKKNAEGSATKFRGEKETMQARMESMGKKITKLKDEVQQSSQRYDASVKMLNDVQESLTTVRSFLVPLQGIDDAKRTAMFVLSPINRC</sequence>
<keyword evidence="3" id="KW-1185">Reference proteome</keyword>
<feature type="region of interest" description="Disordered" evidence="1">
    <location>
        <begin position="1"/>
        <end position="21"/>
    </location>
</feature>
<gene>
    <name evidence="2" type="ORF">LEL_07008</name>
</gene>
<feature type="region of interest" description="Disordered" evidence="1">
    <location>
        <begin position="96"/>
        <end position="118"/>
    </location>
</feature>
<dbReference type="AlphaFoldDB" id="A0A168FDA5"/>
<dbReference type="Proteomes" id="UP000076881">
    <property type="component" value="Unassembled WGS sequence"/>
</dbReference>
<protein>
    <submittedName>
        <fullName evidence="2">Uncharacterized protein</fullName>
    </submittedName>
</protein>
<evidence type="ECO:0000313" key="2">
    <source>
        <dbReference type="EMBL" id="OAA75020.1"/>
    </source>
</evidence>
<comment type="caution">
    <text evidence="2">The sequence shown here is derived from an EMBL/GenBank/DDBJ whole genome shotgun (WGS) entry which is preliminary data.</text>
</comment>
<dbReference type="OrthoDB" id="4863717at2759"/>
<evidence type="ECO:0000313" key="3">
    <source>
        <dbReference type="Proteomes" id="UP000076881"/>
    </source>
</evidence>
<dbReference type="EMBL" id="AZHF01000005">
    <property type="protein sequence ID" value="OAA75020.1"/>
    <property type="molecule type" value="Genomic_DNA"/>
</dbReference>